<protein>
    <submittedName>
        <fullName evidence="2">Uncharacterized protein</fullName>
    </submittedName>
</protein>
<feature type="region of interest" description="Disordered" evidence="1">
    <location>
        <begin position="1"/>
        <end position="39"/>
    </location>
</feature>
<feature type="compositionally biased region" description="Low complexity" evidence="1">
    <location>
        <begin position="51"/>
        <end position="60"/>
    </location>
</feature>
<reference evidence="2 3" key="1">
    <citation type="journal article" date="2016" name="Front. Microbiol.">
        <title>Genome and transcriptome sequences reveal the specific parasitism of the nematophagous Purpureocillium lilacinum 36-1.</title>
        <authorList>
            <person name="Xie J."/>
            <person name="Li S."/>
            <person name="Mo C."/>
            <person name="Xiao X."/>
            <person name="Peng D."/>
            <person name="Wang G."/>
            <person name="Xiao Y."/>
        </authorList>
    </citation>
    <scope>NUCLEOTIDE SEQUENCE [LARGE SCALE GENOMIC DNA]</scope>
    <source>
        <strain evidence="2 3">36-1</strain>
    </source>
</reference>
<feature type="compositionally biased region" description="Polar residues" evidence="1">
    <location>
        <begin position="134"/>
        <end position="144"/>
    </location>
</feature>
<feature type="compositionally biased region" description="Basic and acidic residues" evidence="1">
    <location>
        <begin position="460"/>
        <end position="470"/>
    </location>
</feature>
<evidence type="ECO:0000256" key="1">
    <source>
        <dbReference type="SAM" id="MobiDB-lite"/>
    </source>
</evidence>
<dbReference type="AlphaFoldDB" id="A0A2U3ENN8"/>
<accession>A0A2U3ENN8</accession>
<feature type="compositionally biased region" description="Basic and acidic residues" evidence="1">
    <location>
        <begin position="1"/>
        <end position="19"/>
    </location>
</feature>
<evidence type="ECO:0000313" key="3">
    <source>
        <dbReference type="Proteomes" id="UP000245956"/>
    </source>
</evidence>
<dbReference type="Proteomes" id="UP000245956">
    <property type="component" value="Unassembled WGS sequence"/>
</dbReference>
<dbReference type="EMBL" id="LCWV01000001">
    <property type="protein sequence ID" value="PWI76121.1"/>
    <property type="molecule type" value="Genomic_DNA"/>
</dbReference>
<proteinExistence type="predicted"/>
<organism evidence="2 3">
    <name type="scientific">Purpureocillium lilacinum</name>
    <name type="common">Paecilomyces lilacinus</name>
    <dbReference type="NCBI Taxonomy" id="33203"/>
    <lineage>
        <taxon>Eukaryota</taxon>
        <taxon>Fungi</taxon>
        <taxon>Dikarya</taxon>
        <taxon>Ascomycota</taxon>
        <taxon>Pezizomycotina</taxon>
        <taxon>Sordariomycetes</taxon>
        <taxon>Hypocreomycetidae</taxon>
        <taxon>Hypocreales</taxon>
        <taxon>Ophiocordycipitaceae</taxon>
        <taxon>Purpureocillium</taxon>
    </lineage>
</organism>
<evidence type="ECO:0000313" key="2">
    <source>
        <dbReference type="EMBL" id="PWI76121.1"/>
    </source>
</evidence>
<feature type="region of interest" description="Disordered" evidence="1">
    <location>
        <begin position="306"/>
        <end position="437"/>
    </location>
</feature>
<feature type="compositionally biased region" description="Basic and acidic residues" evidence="1">
    <location>
        <begin position="390"/>
        <end position="414"/>
    </location>
</feature>
<feature type="compositionally biased region" description="Low complexity" evidence="1">
    <location>
        <begin position="145"/>
        <end position="161"/>
    </location>
</feature>
<sequence length="480" mass="51150">MDMALEVERIHQQQSKDHLGQWARQRPARGQGGTAADELLPQAFHLAGSASLGGAANPAARRPRSVDDGPRQEQLLGAGRDIAWPSTTQAGNRISMHGSAVPSRHSSTPPPTRLQDETHHGRPRRPLPGRPSATGMTSKQPTLSSTPRPMTRRAATTSAPSFLPITALLNPHTGVKRRRNRLDVDGPNTAGLSSKKRRLRLDLVTSRLSRPYSEPASHVHCRYGSMRRVATTAVANRALGGGGGGQATGSTTSQQKKGGGASADASMGSSSTSTFLRYSIMNRMRKRLGLKGPGVLRVGKADAAMGGMGGAAQSSWHPEKTRSSLGSKAPAQGMSAGASPGPAPLRRPVTRRAELPHPGQHSRAPARPRTQQPPQQSSEPQRQLPPLKMSPRDRPGPSRSAAEPRRPPRKHLDEAGEDSFGFLHAEEGPADDGLAEESDDVYCDFGMLFGRTAEGLSPEGADRLAERGLDPNDDLAWLLT</sequence>
<feature type="region of interest" description="Disordered" evidence="1">
    <location>
        <begin position="51"/>
        <end position="196"/>
    </location>
</feature>
<gene>
    <name evidence="2" type="ORF">PCL_03315</name>
</gene>
<comment type="caution">
    <text evidence="2">The sequence shown here is derived from an EMBL/GenBank/DDBJ whole genome shotgun (WGS) entry which is preliminary data.</text>
</comment>
<feature type="compositionally biased region" description="Low complexity" evidence="1">
    <location>
        <begin position="363"/>
        <end position="387"/>
    </location>
</feature>
<feature type="region of interest" description="Disordered" evidence="1">
    <location>
        <begin position="237"/>
        <end position="272"/>
    </location>
</feature>
<name>A0A2U3ENN8_PURLI</name>
<feature type="region of interest" description="Disordered" evidence="1">
    <location>
        <begin position="452"/>
        <end position="480"/>
    </location>
</feature>
<feature type="compositionally biased region" description="Low complexity" evidence="1">
    <location>
        <begin position="262"/>
        <end position="272"/>
    </location>
</feature>
<feature type="compositionally biased region" description="Acidic residues" evidence="1">
    <location>
        <begin position="428"/>
        <end position="437"/>
    </location>
</feature>